<name>A0ABN8ZLN5_RANTA</name>
<protein>
    <submittedName>
        <fullName evidence="2">Uncharacterized protein</fullName>
    </submittedName>
</protein>
<dbReference type="Proteomes" id="UP001176941">
    <property type="component" value="Chromosome 4"/>
</dbReference>
<organism evidence="2 3">
    <name type="scientific">Rangifer tarandus platyrhynchus</name>
    <name type="common">Svalbard reindeer</name>
    <dbReference type="NCBI Taxonomy" id="3082113"/>
    <lineage>
        <taxon>Eukaryota</taxon>
        <taxon>Metazoa</taxon>
        <taxon>Chordata</taxon>
        <taxon>Craniata</taxon>
        <taxon>Vertebrata</taxon>
        <taxon>Euteleostomi</taxon>
        <taxon>Mammalia</taxon>
        <taxon>Eutheria</taxon>
        <taxon>Laurasiatheria</taxon>
        <taxon>Artiodactyla</taxon>
        <taxon>Ruminantia</taxon>
        <taxon>Pecora</taxon>
        <taxon>Cervidae</taxon>
        <taxon>Odocoileinae</taxon>
        <taxon>Rangifer</taxon>
    </lineage>
</organism>
<evidence type="ECO:0000313" key="2">
    <source>
        <dbReference type="EMBL" id="CAI9174840.1"/>
    </source>
</evidence>
<dbReference type="EMBL" id="OX459940">
    <property type="protein sequence ID" value="CAI9174840.1"/>
    <property type="molecule type" value="Genomic_DNA"/>
</dbReference>
<sequence>MDPCKACTIKRDGKHLLGAGTAGSLARKYGLRSRILEPFHVNGSERAFSSGVPLETESAVASRAPRPTPGCGCGDNERPGWTARTRLSPADSDPAFEARGLREEPRVGLGLQ</sequence>
<evidence type="ECO:0000313" key="3">
    <source>
        <dbReference type="Proteomes" id="UP001176941"/>
    </source>
</evidence>
<evidence type="ECO:0000256" key="1">
    <source>
        <dbReference type="SAM" id="MobiDB-lite"/>
    </source>
</evidence>
<gene>
    <name evidence="2" type="ORF">MRATA1EN1_LOCUS23802</name>
</gene>
<feature type="region of interest" description="Disordered" evidence="1">
    <location>
        <begin position="58"/>
        <end position="112"/>
    </location>
</feature>
<accession>A0ABN8ZLN5</accession>
<reference evidence="2" key="1">
    <citation type="submission" date="2023-04" db="EMBL/GenBank/DDBJ databases">
        <authorList>
            <consortium name="ELIXIR-Norway"/>
        </authorList>
    </citation>
    <scope>NUCLEOTIDE SEQUENCE [LARGE SCALE GENOMIC DNA]</scope>
</reference>
<proteinExistence type="predicted"/>
<keyword evidence="3" id="KW-1185">Reference proteome</keyword>